<feature type="compositionally biased region" description="Basic and acidic residues" evidence="2">
    <location>
        <begin position="1"/>
        <end position="21"/>
    </location>
</feature>
<dbReference type="GO" id="GO:0043386">
    <property type="term" value="P:mycotoxin biosynthetic process"/>
    <property type="evidence" value="ECO:0007669"/>
    <property type="project" value="InterPro"/>
</dbReference>
<evidence type="ECO:0008006" key="6">
    <source>
        <dbReference type="Google" id="ProtNLM"/>
    </source>
</evidence>
<keyword evidence="5" id="KW-1185">Reference proteome</keyword>
<dbReference type="OrthoDB" id="3687641at2759"/>
<dbReference type="InterPro" id="IPR021765">
    <property type="entry name" value="UstYa-like"/>
</dbReference>
<gene>
    <name evidence="4" type="ORF">FHL15_011049</name>
</gene>
<reference evidence="5" key="1">
    <citation type="submission" date="2019-06" db="EMBL/GenBank/DDBJ databases">
        <title>Draft genome sequence of the griseofulvin-producing fungus Xylaria cubensis strain G536.</title>
        <authorList>
            <person name="Mead M.E."/>
            <person name="Raja H.A."/>
            <person name="Steenwyk J.L."/>
            <person name="Knowles S.L."/>
            <person name="Oberlies N.H."/>
            <person name="Rokas A."/>
        </authorList>
    </citation>
    <scope>NUCLEOTIDE SEQUENCE [LARGE SCALE GENOMIC DNA]</scope>
    <source>
        <strain evidence="5">G536</strain>
    </source>
</reference>
<keyword evidence="3" id="KW-1133">Transmembrane helix</keyword>
<sequence>MEKYVEYDPVASHEDSHRSSETLENGALLSDELRVNHKRRVFKTGIKASVVILCVAVYTAIVASVTWTKAAHTYKVARLHGTRWLKSPADDYIVYEPHVMELWEDPNAPQYFGEPSEEIDRNWHNLFEHHNLGLSADYMRELGRQDEGIRLPDGTYYASMMVFHHLHCLKNLQHALHPDHYELNNLTDHQLAMHWDHTDHCLHMLMDAVMCQGDTTLITMYWQDNMFRPAGNFTSPHECINWDRLMEWMADNSRDLFADNVLVHPKKGPLISGGKPTKAFWDSIKGGGFGKLGGT</sequence>
<dbReference type="AlphaFoldDB" id="A0A553HJC0"/>
<accession>A0A553HJC0</accession>
<dbReference type="Proteomes" id="UP000319160">
    <property type="component" value="Unassembled WGS sequence"/>
</dbReference>
<feature type="transmembrane region" description="Helical" evidence="3">
    <location>
        <begin position="48"/>
        <end position="67"/>
    </location>
</feature>
<evidence type="ECO:0000313" key="4">
    <source>
        <dbReference type="EMBL" id="TRX88047.1"/>
    </source>
</evidence>
<organism evidence="4 5">
    <name type="scientific">Xylaria flabelliformis</name>
    <dbReference type="NCBI Taxonomy" id="2512241"/>
    <lineage>
        <taxon>Eukaryota</taxon>
        <taxon>Fungi</taxon>
        <taxon>Dikarya</taxon>
        <taxon>Ascomycota</taxon>
        <taxon>Pezizomycotina</taxon>
        <taxon>Sordariomycetes</taxon>
        <taxon>Xylariomycetidae</taxon>
        <taxon>Xylariales</taxon>
        <taxon>Xylariaceae</taxon>
        <taxon>Xylaria</taxon>
    </lineage>
</organism>
<keyword evidence="3" id="KW-0812">Transmembrane</keyword>
<comment type="similarity">
    <text evidence="1">Belongs to the ustYa family.</text>
</comment>
<protein>
    <recommendedName>
        <fullName evidence="6">Tat pathway signal sequence</fullName>
    </recommendedName>
</protein>
<proteinExistence type="inferred from homology"/>
<comment type="caution">
    <text evidence="4">The sequence shown here is derived from an EMBL/GenBank/DDBJ whole genome shotgun (WGS) entry which is preliminary data.</text>
</comment>
<evidence type="ECO:0000313" key="5">
    <source>
        <dbReference type="Proteomes" id="UP000319160"/>
    </source>
</evidence>
<evidence type="ECO:0000256" key="3">
    <source>
        <dbReference type="SAM" id="Phobius"/>
    </source>
</evidence>
<keyword evidence="3" id="KW-0472">Membrane</keyword>
<name>A0A553HJC0_9PEZI</name>
<dbReference type="Pfam" id="PF11807">
    <property type="entry name" value="UstYa"/>
    <property type="match status" value="1"/>
</dbReference>
<dbReference type="PANTHER" id="PTHR33365:SF7">
    <property type="entry name" value="TAT PATHWAY SIGNAL SEQUENCE"/>
    <property type="match status" value="1"/>
</dbReference>
<evidence type="ECO:0000256" key="1">
    <source>
        <dbReference type="ARBA" id="ARBA00035112"/>
    </source>
</evidence>
<dbReference type="EMBL" id="VFLP01000102">
    <property type="protein sequence ID" value="TRX88047.1"/>
    <property type="molecule type" value="Genomic_DNA"/>
</dbReference>
<feature type="region of interest" description="Disordered" evidence="2">
    <location>
        <begin position="1"/>
        <end position="22"/>
    </location>
</feature>
<evidence type="ECO:0000256" key="2">
    <source>
        <dbReference type="SAM" id="MobiDB-lite"/>
    </source>
</evidence>
<dbReference type="STRING" id="2512241.A0A553HJC0"/>
<dbReference type="PANTHER" id="PTHR33365">
    <property type="entry name" value="YALI0B05434P"/>
    <property type="match status" value="1"/>
</dbReference>